<comment type="caution">
    <text evidence="2">The sequence shown here is derived from an EMBL/GenBank/DDBJ whole genome shotgun (WGS) entry which is preliminary data.</text>
</comment>
<name>A0A7W1T533_9LIST</name>
<dbReference type="SMART" id="SM00710">
    <property type="entry name" value="PbH1"/>
    <property type="match status" value="4"/>
</dbReference>
<evidence type="ECO:0000313" key="2">
    <source>
        <dbReference type="EMBL" id="MBA3925628.1"/>
    </source>
</evidence>
<reference evidence="2 3" key="1">
    <citation type="submission" date="2020-05" db="EMBL/GenBank/DDBJ databases">
        <authorList>
            <person name="Carlin C.R."/>
        </authorList>
    </citation>
    <scope>NUCLEOTIDE SEQUENCE [LARGE SCALE GENOMIC DNA]</scope>
    <source>
        <strain evidence="2 3">FSL W9-0585</strain>
    </source>
</reference>
<dbReference type="InterPro" id="IPR011050">
    <property type="entry name" value="Pectin_lyase_fold/virulence"/>
</dbReference>
<dbReference type="InterPro" id="IPR006626">
    <property type="entry name" value="PbH1"/>
</dbReference>
<dbReference type="InterPro" id="IPR012334">
    <property type="entry name" value="Pectin_lyas_fold"/>
</dbReference>
<dbReference type="EMBL" id="JABJVM010000003">
    <property type="protein sequence ID" value="MBA3925628.1"/>
    <property type="molecule type" value="Genomic_DNA"/>
</dbReference>
<gene>
    <name evidence="2" type="ORF">HPK16_04655</name>
</gene>
<protein>
    <submittedName>
        <fullName evidence="2">Right-handed parallel beta-helix repeat-containing protein</fullName>
    </submittedName>
</protein>
<feature type="chain" id="PRO_5030865123" evidence="1">
    <location>
        <begin position="27"/>
        <end position="635"/>
    </location>
</feature>
<dbReference type="AlphaFoldDB" id="A0A7W1T533"/>
<organism evidence="2 3">
    <name type="scientific">Listeria rustica</name>
    <dbReference type="NCBI Taxonomy" id="2713503"/>
    <lineage>
        <taxon>Bacteria</taxon>
        <taxon>Bacillati</taxon>
        <taxon>Bacillota</taxon>
        <taxon>Bacilli</taxon>
        <taxon>Bacillales</taxon>
        <taxon>Listeriaceae</taxon>
        <taxon>Listeria</taxon>
    </lineage>
</organism>
<reference evidence="2 3" key="2">
    <citation type="submission" date="2020-08" db="EMBL/GenBank/DDBJ databases">
        <title>Listeria ohnekaius sp. nov. and Listeria portnoyii sp. nov. isolated from non-agricultural and natural environments.</title>
        <authorList>
            <person name="Weller D."/>
            <person name="Belias A.M."/>
            <person name="Liao J."/>
            <person name="Guo S."/>
            <person name="Orsi R.H."/>
            <person name="Wiedmann M."/>
        </authorList>
    </citation>
    <scope>NUCLEOTIDE SEQUENCE [LARGE SCALE GENOMIC DNA]</scope>
    <source>
        <strain evidence="2 3">FSL W9-0585</strain>
    </source>
</reference>
<keyword evidence="1" id="KW-0732">Signal</keyword>
<evidence type="ECO:0000313" key="3">
    <source>
        <dbReference type="Proteomes" id="UP000548787"/>
    </source>
</evidence>
<proteinExistence type="predicted"/>
<sequence>MKRKVVFFVAAMMCVIIFGGGIRTQAAEVIQVDRFMEKDNKAAATTNALGWAKILEAINSNEDSTTIQFGEGKYYVNNTLKVPSNVIIKGATANAKDSELVFTAPKQGLTTEAANATNPKYIKNVLIRDISIRYEIDPVIMSGYAYTFSLINFAGDYKDDSTSLAEPYERLDNIQIDNIIADGNEQANSIIYWGGIKNGSVKNSEIRNSNLQSGIALEYCQTVVIEKNKIENIGRAGIVMYRGNGGSGTKQISIIGNEIKDWMQGYGTQHFYAPANMEYSADDRKSMVDGGIDSYGAANNNIIIDSNRLISGEGSNKYNPSNIQINNIERKKKNPQATDLSLQHEVQTDKDGKIVADSVDATLQKNMTGYTAIRLSGAENVRVTNNFVQLDSYDNFAFMALYERDRQGVKTTPKNIIIKNNDFNASGRMRYPVRILTGAVNKSRGISIENNRFDVDGLVDNYYKVMMEVRNPVELLSVTDNKASWDKQINGWITVADTGTSNYINNLLIWGNSGTKKADVTRVLNNTMPSTLRIAPLELPNPVTPFIGNLYTGYADYKVGETNIKGMLVNNQGRYQIVMVVINGVGIKNATVNPDGSFLINVKANNITKDTPVAVRYRVNGNETYDSEMQVKITE</sequence>
<dbReference type="SUPFAM" id="SSF51126">
    <property type="entry name" value="Pectin lyase-like"/>
    <property type="match status" value="1"/>
</dbReference>
<accession>A0A7W1T533</accession>
<keyword evidence="3" id="KW-1185">Reference proteome</keyword>
<dbReference type="Gene3D" id="2.160.20.10">
    <property type="entry name" value="Single-stranded right-handed beta-helix, Pectin lyase-like"/>
    <property type="match status" value="1"/>
</dbReference>
<feature type="signal peptide" evidence="1">
    <location>
        <begin position="1"/>
        <end position="26"/>
    </location>
</feature>
<dbReference type="Proteomes" id="UP000548787">
    <property type="component" value="Unassembled WGS sequence"/>
</dbReference>
<dbReference type="RefSeq" id="WP_181675848.1">
    <property type="nucleotide sequence ID" value="NZ_JABJVM010000003.1"/>
</dbReference>
<evidence type="ECO:0000256" key="1">
    <source>
        <dbReference type="SAM" id="SignalP"/>
    </source>
</evidence>